<accession>A0A9D1P062</accession>
<reference evidence="2" key="1">
    <citation type="submission" date="2020-10" db="EMBL/GenBank/DDBJ databases">
        <authorList>
            <person name="Gilroy R."/>
        </authorList>
    </citation>
    <scope>NUCLEOTIDE SEQUENCE</scope>
    <source>
        <strain evidence="2">ChiBcec6-7307</strain>
    </source>
</reference>
<gene>
    <name evidence="2" type="ORF">IAC80_08785</name>
</gene>
<name>A0A9D1P062_9FIRM</name>
<dbReference type="EMBL" id="DVOS01000073">
    <property type="protein sequence ID" value="HIV24014.1"/>
    <property type="molecule type" value="Genomic_DNA"/>
</dbReference>
<organism evidence="2 3">
    <name type="scientific">Candidatus Merdiplasma excrementigallinarum</name>
    <dbReference type="NCBI Taxonomy" id="2840864"/>
    <lineage>
        <taxon>Bacteria</taxon>
        <taxon>Bacillati</taxon>
        <taxon>Bacillota</taxon>
        <taxon>Clostridia</taxon>
        <taxon>Lachnospirales</taxon>
        <taxon>Lachnospiraceae</taxon>
        <taxon>Lachnospiraceae incertae sedis</taxon>
        <taxon>Candidatus Merdiplasma</taxon>
    </lineage>
</organism>
<reference evidence="2" key="2">
    <citation type="journal article" date="2021" name="PeerJ">
        <title>Extensive microbial diversity within the chicken gut microbiome revealed by metagenomics and culture.</title>
        <authorList>
            <person name="Gilroy R."/>
            <person name="Ravi A."/>
            <person name="Getino M."/>
            <person name="Pursley I."/>
            <person name="Horton D.L."/>
            <person name="Alikhan N.F."/>
            <person name="Baker D."/>
            <person name="Gharbi K."/>
            <person name="Hall N."/>
            <person name="Watson M."/>
            <person name="Adriaenssens E.M."/>
            <person name="Foster-Nyarko E."/>
            <person name="Jarju S."/>
            <person name="Secka A."/>
            <person name="Antonio M."/>
            <person name="Oren A."/>
            <person name="Chaudhuri R.R."/>
            <person name="La Ragione R."/>
            <person name="Hildebrand F."/>
            <person name="Pallen M.J."/>
        </authorList>
    </citation>
    <scope>NUCLEOTIDE SEQUENCE</scope>
    <source>
        <strain evidence="2">ChiBcec6-7307</strain>
    </source>
</reference>
<evidence type="ECO:0000256" key="1">
    <source>
        <dbReference type="SAM" id="Coils"/>
    </source>
</evidence>
<evidence type="ECO:0000313" key="2">
    <source>
        <dbReference type="EMBL" id="HIV24014.1"/>
    </source>
</evidence>
<dbReference type="AlphaFoldDB" id="A0A9D1P062"/>
<proteinExistence type="predicted"/>
<evidence type="ECO:0000313" key="3">
    <source>
        <dbReference type="Proteomes" id="UP000886889"/>
    </source>
</evidence>
<dbReference type="Proteomes" id="UP000886889">
    <property type="component" value="Unassembled WGS sequence"/>
</dbReference>
<sequence>MADNRMRQEVREAIEAGEQALASLQAASRQLNGARNWGIADLLGGGFFTGLFKHQRIKDASEYIEEAKQDLQVFERELRDVTVLPSDMKIQVGNFLVFADFFFDGLVADYLVQSRINEARSQVAETIYRVETLLGNLRQYA</sequence>
<protein>
    <submittedName>
        <fullName evidence="2">Uncharacterized protein</fullName>
    </submittedName>
</protein>
<keyword evidence="1" id="KW-0175">Coiled coil</keyword>
<feature type="coiled-coil region" evidence="1">
    <location>
        <begin position="57"/>
        <end position="84"/>
    </location>
</feature>
<comment type="caution">
    <text evidence="2">The sequence shown here is derived from an EMBL/GenBank/DDBJ whole genome shotgun (WGS) entry which is preliminary data.</text>
</comment>